<feature type="compositionally biased region" description="Acidic residues" evidence="7">
    <location>
        <begin position="390"/>
        <end position="404"/>
    </location>
</feature>
<dbReference type="Pfam" id="PF22528">
    <property type="entry name" value="PRMT_C"/>
    <property type="match status" value="2"/>
</dbReference>
<evidence type="ECO:0000313" key="10">
    <source>
        <dbReference type="EMBL" id="ELR20940.1"/>
    </source>
</evidence>
<dbReference type="InterPro" id="IPR029063">
    <property type="entry name" value="SAM-dependent_MTases_sf"/>
</dbReference>
<organism evidence="10 11">
    <name type="scientific">Acanthamoeba castellanii (strain ATCC 30010 / Neff)</name>
    <dbReference type="NCBI Taxonomy" id="1257118"/>
    <lineage>
        <taxon>Eukaryota</taxon>
        <taxon>Amoebozoa</taxon>
        <taxon>Discosea</taxon>
        <taxon>Longamoebia</taxon>
        <taxon>Centramoebida</taxon>
        <taxon>Acanthamoebidae</taxon>
        <taxon>Acanthamoeba</taxon>
    </lineage>
</organism>
<dbReference type="Gene3D" id="2.70.160.11">
    <property type="entry name" value="Hnrnp arginine n-methyltransferase1"/>
    <property type="match status" value="1"/>
</dbReference>
<feature type="region of interest" description="Disordered" evidence="7">
    <location>
        <begin position="1"/>
        <end position="35"/>
    </location>
</feature>
<evidence type="ECO:0000256" key="5">
    <source>
        <dbReference type="ARBA" id="ARBA00049303"/>
    </source>
</evidence>
<keyword evidence="4 6" id="KW-0949">S-adenosyl-L-methionine</keyword>
<dbReference type="EC" id="2.1.1.319" evidence="1"/>
<dbReference type="OMA" id="CIHVDYT"/>
<comment type="catalytic activity">
    <reaction evidence="5">
        <text>L-arginyl-[protein] + S-adenosyl-L-methionine = N(omega)-methyl-L-arginyl-[protein] + S-adenosyl-L-homocysteine + H(+)</text>
        <dbReference type="Rhea" id="RHEA:48100"/>
        <dbReference type="Rhea" id="RHEA-COMP:10532"/>
        <dbReference type="Rhea" id="RHEA-COMP:11990"/>
        <dbReference type="ChEBI" id="CHEBI:15378"/>
        <dbReference type="ChEBI" id="CHEBI:29965"/>
        <dbReference type="ChEBI" id="CHEBI:57856"/>
        <dbReference type="ChEBI" id="CHEBI:59789"/>
        <dbReference type="ChEBI" id="CHEBI:65280"/>
    </reaction>
    <physiologicalReaction direction="left-to-right" evidence="5">
        <dbReference type="Rhea" id="RHEA:48101"/>
    </physiologicalReaction>
</comment>
<reference evidence="10 11" key="1">
    <citation type="journal article" date="2013" name="Genome Biol.">
        <title>Genome of Acanthamoeba castellanii highlights extensive lateral gene transfer and early evolution of tyrosine kinase signaling.</title>
        <authorList>
            <person name="Clarke M."/>
            <person name="Lohan A.J."/>
            <person name="Liu B."/>
            <person name="Lagkouvardos I."/>
            <person name="Roy S."/>
            <person name="Zafar N."/>
            <person name="Bertelli C."/>
            <person name="Schilde C."/>
            <person name="Kianianmomeni A."/>
            <person name="Burglin T.R."/>
            <person name="Frech C."/>
            <person name="Turcotte B."/>
            <person name="Kopec K.O."/>
            <person name="Synnott J.M."/>
            <person name="Choo C."/>
            <person name="Paponov I."/>
            <person name="Finkler A."/>
            <person name="Soon Heng Tan C."/>
            <person name="Hutchins A.P."/>
            <person name="Weinmeier T."/>
            <person name="Rattei T."/>
            <person name="Chu J.S."/>
            <person name="Gimenez G."/>
            <person name="Irimia M."/>
            <person name="Rigden D.J."/>
            <person name="Fitzpatrick D.A."/>
            <person name="Lorenzo-Morales J."/>
            <person name="Bateman A."/>
            <person name="Chiu C.H."/>
            <person name="Tang P."/>
            <person name="Hegemann P."/>
            <person name="Fromm H."/>
            <person name="Raoult D."/>
            <person name="Greub G."/>
            <person name="Miranda-Saavedra D."/>
            <person name="Chen N."/>
            <person name="Nash P."/>
            <person name="Ginger M.L."/>
            <person name="Horn M."/>
            <person name="Schaap P."/>
            <person name="Caler L."/>
            <person name="Loftus B."/>
        </authorList>
    </citation>
    <scope>NUCLEOTIDE SEQUENCE [LARGE SCALE GENOMIC DNA]</scope>
    <source>
        <strain evidence="10 11">Neff</strain>
    </source>
</reference>
<feature type="domain" description="Protein arginine N-methyltransferase" evidence="9">
    <location>
        <begin position="181"/>
        <end position="290"/>
    </location>
</feature>
<dbReference type="PANTHER" id="PTHR11006">
    <property type="entry name" value="PROTEIN ARGININE N-METHYLTRANSFERASE"/>
    <property type="match status" value="1"/>
</dbReference>
<evidence type="ECO:0000259" key="8">
    <source>
        <dbReference type="Pfam" id="PF13649"/>
    </source>
</evidence>
<dbReference type="InterPro" id="IPR055135">
    <property type="entry name" value="PRMT_dom"/>
</dbReference>
<evidence type="ECO:0000256" key="2">
    <source>
        <dbReference type="ARBA" id="ARBA00022603"/>
    </source>
</evidence>
<evidence type="ECO:0000259" key="9">
    <source>
        <dbReference type="Pfam" id="PF22528"/>
    </source>
</evidence>
<keyword evidence="2 6" id="KW-0489">Methyltransferase</keyword>
<dbReference type="CDD" id="cd02440">
    <property type="entry name" value="AdoMet_MTases"/>
    <property type="match status" value="1"/>
</dbReference>
<dbReference type="GeneID" id="14921813"/>
<dbReference type="PANTHER" id="PTHR11006:SF102">
    <property type="entry name" value="PROTEIN ARGININE N-METHYLTRANSFERASE 1"/>
    <property type="match status" value="1"/>
</dbReference>
<dbReference type="FunFam" id="3.40.50.150:FF:000003">
    <property type="entry name" value="Blast:Protein arginine N-methyltransferase 1"/>
    <property type="match status" value="1"/>
</dbReference>
<name>L8H722_ACACF</name>
<proteinExistence type="predicted"/>
<evidence type="ECO:0000313" key="11">
    <source>
        <dbReference type="Proteomes" id="UP000011083"/>
    </source>
</evidence>
<sequence length="439" mass="48878">MEEPSRKRQRNESELAPSGNSSYPPDASQKKPKTVAAEDYFESYEDLGVHHLMLRDRPRSEAYRKAIEGNKEAFQGKVVLDVGTGTGLLAMFAARAGAKKVYAVEGSNMANVAQLLVEKNGFADRIQVIKGRMEEVELPEKVDIIVSEWMGFYLLHESMLDSVLYARDKWLNEGGLVFPSRSRIFLAPVNLDSYYEEHVTFWEDVYGLDYSALLPAVKAQLMAQPEIQITVEKEQLLSHPLLVKDIDCLSVSPQQLRRIKRNFELPILRDDTMHGFCVWFDVTFDPHHTYKSKSQAVQGSDAAADSGDMRPTGGQVVVLSTAPGEKPTHWKQTFILLPADRGFPVNPDTTITGSMAMTTADDNSRLYDLSIDLGELDPDPAADTTSLNGVEEEKEVEPEAEAVEEGAMPGHEKDCQCGKCRLIRAYLAMEEGREGDTLG</sequence>
<dbReference type="InterPro" id="IPR025799">
    <property type="entry name" value="Arg_MeTrfase"/>
</dbReference>
<dbReference type="STRING" id="1257118.L8H722"/>
<dbReference type="VEuPathDB" id="AmoebaDB:ACA1_279220"/>
<protein>
    <recommendedName>
        <fullName evidence="1">type I protein arginine methyltransferase</fullName>
        <ecNumber evidence="1">2.1.1.319</ecNumber>
    </recommendedName>
</protein>
<feature type="region of interest" description="Disordered" evidence="7">
    <location>
        <begin position="375"/>
        <end position="412"/>
    </location>
</feature>
<dbReference type="Proteomes" id="UP000011083">
    <property type="component" value="Unassembled WGS sequence"/>
</dbReference>
<dbReference type="Gene3D" id="3.40.50.150">
    <property type="entry name" value="Vaccinia Virus protein VP39"/>
    <property type="match status" value="1"/>
</dbReference>
<keyword evidence="3 6" id="KW-0808">Transferase</keyword>
<evidence type="ECO:0000256" key="3">
    <source>
        <dbReference type="ARBA" id="ARBA00022679"/>
    </source>
</evidence>
<dbReference type="GO" id="GO:0042054">
    <property type="term" value="F:histone methyltransferase activity"/>
    <property type="evidence" value="ECO:0007669"/>
    <property type="project" value="TreeGrafter"/>
</dbReference>
<feature type="domain" description="Protein arginine N-methyltransferase" evidence="9">
    <location>
        <begin position="315"/>
        <end position="372"/>
    </location>
</feature>
<dbReference type="InterPro" id="IPR041698">
    <property type="entry name" value="Methyltransf_25"/>
</dbReference>
<keyword evidence="11" id="KW-1185">Reference proteome</keyword>
<feature type="compositionally biased region" description="Basic and acidic residues" evidence="7">
    <location>
        <begin position="1"/>
        <end position="13"/>
    </location>
</feature>
<dbReference type="GO" id="GO:0035242">
    <property type="term" value="F:protein-arginine omega-N asymmetric methyltransferase activity"/>
    <property type="evidence" value="ECO:0007669"/>
    <property type="project" value="UniProtKB-EC"/>
</dbReference>
<dbReference type="PROSITE" id="PS51678">
    <property type="entry name" value="SAM_MT_PRMT"/>
    <property type="match status" value="1"/>
</dbReference>
<dbReference type="RefSeq" id="XP_004344683.1">
    <property type="nucleotide sequence ID" value="XM_004344633.1"/>
</dbReference>
<evidence type="ECO:0000256" key="6">
    <source>
        <dbReference type="PROSITE-ProRule" id="PRU01015"/>
    </source>
</evidence>
<dbReference type="Pfam" id="PF13649">
    <property type="entry name" value="Methyltransf_25"/>
    <property type="match status" value="1"/>
</dbReference>
<gene>
    <name evidence="10" type="ORF">ACA1_279220</name>
</gene>
<evidence type="ECO:0000256" key="4">
    <source>
        <dbReference type="ARBA" id="ARBA00022691"/>
    </source>
</evidence>
<dbReference type="SUPFAM" id="SSF53335">
    <property type="entry name" value="S-adenosyl-L-methionine-dependent methyltransferases"/>
    <property type="match status" value="1"/>
</dbReference>
<evidence type="ECO:0000256" key="7">
    <source>
        <dbReference type="SAM" id="MobiDB-lite"/>
    </source>
</evidence>
<dbReference type="EMBL" id="KB007908">
    <property type="protein sequence ID" value="ELR20940.1"/>
    <property type="molecule type" value="Genomic_DNA"/>
</dbReference>
<dbReference type="AlphaFoldDB" id="L8H722"/>
<dbReference type="KEGG" id="acan:ACA1_279220"/>
<accession>L8H722</accession>
<dbReference type="GO" id="GO:0032259">
    <property type="term" value="P:methylation"/>
    <property type="evidence" value="ECO:0007669"/>
    <property type="project" value="UniProtKB-KW"/>
</dbReference>
<feature type="domain" description="Methyltransferase" evidence="8">
    <location>
        <begin position="79"/>
        <end position="175"/>
    </location>
</feature>
<evidence type="ECO:0000256" key="1">
    <source>
        <dbReference type="ARBA" id="ARBA00011925"/>
    </source>
</evidence>
<dbReference type="OrthoDB" id="7848332at2759"/>